<dbReference type="InterPro" id="IPR025060">
    <property type="entry name" value="DUF3999"/>
</dbReference>
<evidence type="ECO:0000256" key="1">
    <source>
        <dbReference type="SAM" id="Phobius"/>
    </source>
</evidence>
<dbReference type="Proteomes" id="UP000249396">
    <property type="component" value="Unassembled WGS sequence"/>
</dbReference>
<dbReference type="AlphaFoldDB" id="A0A2W4R446"/>
<sequence>MKNLQGFLLFLFCILVVSKPFADEANPSSSDLLADYSHALTLSVTGKQGVVSFRLPQSVYLNARSADLSDLRVFDAAGGKLAFALYVPTPQSRIQKQSWPVKQFPVNATGQQRQVAAALDLDIKTGTDGTLLSVKTKSHDNKANSENDLSCLVLDLGQTGQLENPDAKPLINALRFVLPKDVQTYSAQVWLEVSDDLKQWDMLAAAELSWLADAQTSETLANDRLEFEPRAFRYARLSWRSGKPLRFAAITAESVEQTTDKPILEKLLLQPVAGRKPDDLMYHAGIAIPVEKIDLRFTEPNIVLPAQVGTYRELPAKQLGKSNEWVFQPLSRAVFYQITQSGQPRHSAELLVPATHYAEWVVHPQNPTMGKPELTLVWQPATLVFLASGPPPYTLAFGRDNVKSTAADLSQVAPGFSVQELFQLEQAQAGPLQTQQALSKNDSEANVARISAQNRTLILWGVLLFGVALLGVMASRLYKQMKG</sequence>
<organism evidence="3 4">
    <name type="scientific">Candidatus Methylumidiphilus alinenensis</name>
    <dbReference type="NCBI Taxonomy" id="2202197"/>
    <lineage>
        <taxon>Bacteria</taxon>
        <taxon>Pseudomonadati</taxon>
        <taxon>Pseudomonadota</taxon>
        <taxon>Gammaproteobacteria</taxon>
        <taxon>Methylococcales</taxon>
        <taxon>Candidatus Methylumidiphilus</taxon>
    </lineage>
</organism>
<keyword evidence="1" id="KW-0812">Transmembrane</keyword>
<dbReference type="Pfam" id="PF13163">
    <property type="entry name" value="DUF3999"/>
    <property type="match status" value="1"/>
</dbReference>
<dbReference type="EMBL" id="QJPH01000346">
    <property type="protein sequence ID" value="PZN77029.1"/>
    <property type="molecule type" value="Genomic_DNA"/>
</dbReference>
<name>A0A2W4R446_9GAMM</name>
<reference evidence="3 4" key="1">
    <citation type="journal article" date="2018" name="Aquat. Microb. Ecol.">
        <title>Gammaproteobacterial methanotrophs dominate.</title>
        <authorList>
            <person name="Rissanen A.J."/>
            <person name="Saarenheimo J."/>
            <person name="Tiirola M."/>
            <person name="Peura S."/>
            <person name="Aalto S.L."/>
            <person name="Karvinen A."/>
            <person name="Nykanen H."/>
        </authorList>
    </citation>
    <scope>NUCLEOTIDE SEQUENCE [LARGE SCALE GENOMIC DNA]</scope>
    <source>
        <strain evidence="3">AMbin10</strain>
    </source>
</reference>
<feature type="chain" id="PRO_5016029409" evidence="2">
    <location>
        <begin position="23"/>
        <end position="483"/>
    </location>
</feature>
<proteinExistence type="predicted"/>
<evidence type="ECO:0000313" key="3">
    <source>
        <dbReference type="EMBL" id="PZN77029.1"/>
    </source>
</evidence>
<evidence type="ECO:0000256" key="2">
    <source>
        <dbReference type="SAM" id="SignalP"/>
    </source>
</evidence>
<feature type="signal peptide" evidence="2">
    <location>
        <begin position="1"/>
        <end position="22"/>
    </location>
</feature>
<keyword evidence="1" id="KW-0472">Membrane</keyword>
<comment type="caution">
    <text evidence="3">The sequence shown here is derived from an EMBL/GenBank/DDBJ whole genome shotgun (WGS) entry which is preliminary data.</text>
</comment>
<gene>
    <name evidence="3" type="ORF">DM484_15430</name>
</gene>
<keyword evidence="1" id="KW-1133">Transmembrane helix</keyword>
<accession>A0A2W4R446</accession>
<feature type="transmembrane region" description="Helical" evidence="1">
    <location>
        <begin position="457"/>
        <end position="478"/>
    </location>
</feature>
<keyword evidence="2" id="KW-0732">Signal</keyword>
<protein>
    <submittedName>
        <fullName evidence="3">DUF3999 domain-containing protein</fullName>
    </submittedName>
</protein>
<evidence type="ECO:0000313" key="4">
    <source>
        <dbReference type="Proteomes" id="UP000249396"/>
    </source>
</evidence>